<dbReference type="EMBL" id="BAET01000019">
    <property type="protein sequence ID" value="GAB55937.1"/>
    <property type="molecule type" value="Genomic_DNA"/>
</dbReference>
<reference evidence="1 2" key="2">
    <citation type="journal article" date="2017" name="Antonie Van Leeuwenhoek">
        <title>Rhizobium rhizosphaerae sp. nov., a novel species isolated from rice rhizosphere.</title>
        <authorList>
            <person name="Zhao J.J."/>
            <person name="Zhang J."/>
            <person name="Zhang R.J."/>
            <person name="Zhang C.W."/>
            <person name="Yin H.Q."/>
            <person name="Zhang X.X."/>
        </authorList>
    </citation>
    <scope>NUCLEOTIDE SEQUENCE [LARGE SCALE GENOMIC DNA]</scope>
    <source>
        <strain evidence="1 2">ACAM 611</strain>
    </source>
</reference>
<protein>
    <submittedName>
        <fullName evidence="1">Uncharacterized protein</fullName>
    </submittedName>
</protein>
<comment type="caution">
    <text evidence="1">The sequence shown here is derived from an EMBL/GenBank/DDBJ whole genome shotgun (WGS) entry which is preliminary data.</text>
</comment>
<evidence type="ECO:0000313" key="1">
    <source>
        <dbReference type="EMBL" id="GAB55937.1"/>
    </source>
</evidence>
<accession>H5TCB0</accession>
<proteinExistence type="predicted"/>
<dbReference type="AlphaFoldDB" id="H5TCB0"/>
<name>H5TCB0_9ALTE</name>
<reference evidence="1 2" key="1">
    <citation type="journal article" date="2012" name="J. Bacteriol.">
        <title>Genome sequence of proteorhodopsin-containing sea ice bacterium Glaciecola punicea ACAM 611T.</title>
        <authorList>
            <person name="Qin Q.-L."/>
            <person name="Xie B.-B."/>
            <person name="Shu Y.-L."/>
            <person name="Rong J.-C."/>
            <person name="Zhao D.-L."/>
            <person name="Zhang X.-Y."/>
            <person name="Chen X.-L."/>
            <person name="Zhou B.-C."/>
            <person name="Zhanga Y.-Z."/>
        </authorList>
    </citation>
    <scope>NUCLEOTIDE SEQUENCE [LARGE SCALE GENOMIC DNA]</scope>
    <source>
        <strain evidence="1 2">ACAM 611</strain>
    </source>
</reference>
<dbReference type="Proteomes" id="UP000053586">
    <property type="component" value="Unassembled WGS sequence"/>
</dbReference>
<keyword evidence="2" id="KW-1185">Reference proteome</keyword>
<sequence length="38" mass="4152">MSNQTQKVQKVSDIIQVMKSGTDFTAARPMTLSSLLVP</sequence>
<gene>
    <name evidence="1" type="ORF">GPUN_1821</name>
</gene>
<evidence type="ECO:0000313" key="2">
    <source>
        <dbReference type="Proteomes" id="UP000053586"/>
    </source>
</evidence>
<organism evidence="1 2">
    <name type="scientific">Glaciecola punicea ACAM 611</name>
    <dbReference type="NCBI Taxonomy" id="1121923"/>
    <lineage>
        <taxon>Bacteria</taxon>
        <taxon>Pseudomonadati</taxon>
        <taxon>Pseudomonadota</taxon>
        <taxon>Gammaproteobacteria</taxon>
        <taxon>Alteromonadales</taxon>
        <taxon>Alteromonadaceae</taxon>
        <taxon>Glaciecola</taxon>
    </lineage>
</organism>